<protein>
    <submittedName>
        <fullName evidence="2">Uncharacterized protein</fullName>
    </submittedName>
</protein>
<dbReference type="AlphaFoldDB" id="A0AAD8PNY3"/>
<evidence type="ECO:0000256" key="1">
    <source>
        <dbReference type="SAM" id="MobiDB-lite"/>
    </source>
</evidence>
<dbReference type="Proteomes" id="UP001230504">
    <property type="component" value="Unassembled WGS sequence"/>
</dbReference>
<dbReference type="RefSeq" id="XP_060409147.1">
    <property type="nucleotide sequence ID" value="XM_060553082.1"/>
</dbReference>
<accession>A0AAD8PNY3</accession>
<evidence type="ECO:0000313" key="3">
    <source>
        <dbReference type="Proteomes" id="UP001230504"/>
    </source>
</evidence>
<feature type="region of interest" description="Disordered" evidence="1">
    <location>
        <begin position="113"/>
        <end position="133"/>
    </location>
</feature>
<name>A0AAD8PNY3_9PEZI</name>
<sequence>MSDVAASSELQAEWRQYCRIQTQAGSEDGSQKLRDSSSSPRLPPPPSRPSSPALPLRPRRPRVSLQRGCANEVSTASLSACRPNKLLAAGNVCAWFPAFLLSPHVARAAAASSASARKLQPARRGRGQGRRCRGWRPVVTGQGGVDAGGSVCHFQTYSGQIPPLPLDGEGLLCECWGNQNGKPS</sequence>
<gene>
    <name evidence="2" type="ORF">LY79DRAFT_410159</name>
</gene>
<proteinExistence type="predicted"/>
<feature type="region of interest" description="Disordered" evidence="1">
    <location>
        <begin position="21"/>
        <end position="65"/>
    </location>
</feature>
<dbReference type="GeneID" id="85437322"/>
<feature type="compositionally biased region" description="Basic residues" evidence="1">
    <location>
        <begin position="120"/>
        <end position="133"/>
    </location>
</feature>
<organism evidence="2 3">
    <name type="scientific">Colletotrichum navitas</name>
    <dbReference type="NCBI Taxonomy" id="681940"/>
    <lineage>
        <taxon>Eukaryota</taxon>
        <taxon>Fungi</taxon>
        <taxon>Dikarya</taxon>
        <taxon>Ascomycota</taxon>
        <taxon>Pezizomycotina</taxon>
        <taxon>Sordariomycetes</taxon>
        <taxon>Hypocreomycetidae</taxon>
        <taxon>Glomerellales</taxon>
        <taxon>Glomerellaceae</taxon>
        <taxon>Colletotrichum</taxon>
        <taxon>Colletotrichum graminicola species complex</taxon>
    </lineage>
</organism>
<evidence type="ECO:0000313" key="2">
    <source>
        <dbReference type="EMBL" id="KAK1573542.1"/>
    </source>
</evidence>
<dbReference type="EMBL" id="JAHLJV010000090">
    <property type="protein sequence ID" value="KAK1573542.1"/>
    <property type="molecule type" value="Genomic_DNA"/>
</dbReference>
<reference evidence="2" key="1">
    <citation type="submission" date="2021-06" db="EMBL/GenBank/DDBJ databases">
        <title>Comparative genomics, transcriptomics and evolutionary studies reveal genomic signatures of adaptation to plant cell wall in hemibiotrophic fungi.</title>
        <authorList>
            <consortium name="DOE Joint Genome Institute"/>
            <person name="Baroncelli R."/>
            <person name="Diaz J.F."/>
            <person name="Benocci T."/>
            <person name="Peng M."/>
            <person name="Battaglia E."/>
            <person name="Haridas S."/>
            <person name="Andreopoulos W."/>
            <person name="Labutti K."/>
            <person name="Pangilinan J."/>
            <person name="Floch G.L."/>
            <person name="Makela M.R."/>
            <person name="Henrissat B."/>
            <person name="Grigoriev I.V."/>
            <person name="Crouch J.A."/>
            <person name="De Vries R.P."/>
            <person name="Sukno S.A."/>
            <person name="Thon M.R."/>
        </authorList>
    </citation>
    <scope>NUCLEOTIDE SEQUENCE</scope>
    <source>
        <strain evidence="2">CBS 125086</strain>
    </source>
</reference>
<keyword evidence="3" id="KW-1185">Reference proteome</keyword>
<comment type="caution">
    <text evidence="2">The sequence shown here is derived from an EMBL/GenBank/DDBJ whole genome shotgun (WGS) entry which is preliminary data.</text>
</comment>